<dbReference type="GO" id="GO:0016491">
    <property type="term" value="F:oxidoreductase activity"/>
    <property type="evidence" value="ECO:0007669"/>
    <property type="project" value="UniProtKB-KW"/>
</dbReference>
<dbReference type="PRINTS" id="PR00080">
    <property type="entry name" value="SDRFAMILY"/>
</dbReference>
<dbReference type="FunFam" id="3.40.50.720:FF:000084">
    <property type="entry name" value="Short-chain dehydrogenase reductase"/>
    <property type="match status" value="1"/>
</dbReference>
<keyword evidence="3" id="KW-0560">Oxidoreductase</keyword>
<dbReference type="InterPro" id="IPR036291">
    <property type="entry name" value="NAD(P)-bd_dom_sf"/>
</dbReference>
<name>A0A178ZWZ7_9EURO</name>
<evidence type="ECO:0000256" key="1">
    <source>
        <dbReference type="ARBA" id="ARBA00006484"/>
    </source>
</evidence>
<comment type="caution">
    <text evidence="5">The sequence shown here is derived from an EMBL/GenBank/DDBJ whole genome shotgun (WGS) entry which is preliminary data.</text>
</comment>
<dbReference type="STRING" id="1367422.A0A178ZWZ7"/>
<dbReference type="OrthoDB" id="5840532at2759"/>
<dbReference type="Proteomes" id="UP000078343">
    <property type="component" value="Unassembled WGS sequence"/>
</dbReference>
<dbReference type="Gene3D" id="3.40.50.720">
    <property type="entry name" value="NAD(P)-binding Rossmann-like Domain"/>
    <property type="match status" value="1"/>
</dbReference>
<dbReference type="AlphaFoldDB" id="A0A178ZWZ7"/>
<evidence type="ECO:0000259" key="4">
    <source>
        <dbReference type="Pfam" id="PF08659"/>
    </source>
</evidence>
<gene>
    <name evidence="5" type="ORF">AYL99_00189</name>
</gene>
<evidence type="ECO:0000256" key="3">
    <source>
        <dbReference type="ARBA" id="ARBA00023002"/>
    </source>
</evidence>
<dbReference type="InterPro" id="IPR002347">
    <property type="entry name" value="SDR_fam"/>
</dbReference>
<dbReference type="PANTHER" id="PTHR24321:SF12">
    <property type="entry name" value="SHORT-CHAIN DEHYDROGENASE_REDUCTASE FAMILY, PUTATIVE (AFU_ORTHOLOGUE AFUA_5G14340)-RELATED"/>
    <property type="match status" value="1"/>
</dbReference>
<dbReference type="Pfam" id="PF13561">
    <property type="entry name" value="adh_short_C2"/>
    <property type="match status" value="1"/>
</dbReference>
<comment type="similarity">
    <text evidence="1">Belongs to the short-chain dehydrogenases/reductases (SDR) family.</text>
</comment>
<organism evidence="5 6">
    <name type="scientific">Fonsecaea erecta</name>
    <dbReference type="NCBI Taxonomy" id="1367422"/>
    <lineage>
        <taxon>Eukaryota</taxon>
        <taxon>Fungi</taxon>
        <taxon>Dikarya</taxon>
        <taxon>Ascomycota</taxon>
        <taxon>Pezizomycotina</taxon>
        <taxon>Eurotiomycetes</taxon>
        <taxon>Chaetothyriomycetidae</taxon>
        <taxon>Chaetothyriales</taxon>
        <taxon>Herpotrichiellaceae</taxon>
        <taxon>Fonsecaea</taxon>
    </lineage>
</organism>
<dbReference type="PROSITE" id="PS00061">
    <property type="entry name" value="ADH_SHORT"/>
    <property type="match status" value="1"/>
</dbReference>
<dbReference type="Pfam" id="PF08659">
    <property type="entry name" value="KR"/>
    <property type="match status" value="1"/>
</dbReference>
<dbReference type="CDD" id="cd05233">
    <property type="entry name" value="SDR_c"/>
    <property type="match status" value="1"/>
</dbReference>
<feature type="domain" description="Ketoreductase (KR)" evidence="4">
    <location>
        <begin position="7"/>
        <end position="83"/>
    </location>
</feature>
<evidence type="ECO:0000313" key="6">
    <source>
        <dbReference type="Proteomes" id="UP000078343"/>
    </source>
</evidence>
<accession>A0A178ZWZ7</accession>
<dbReference type="EMBL" id="LVYI01000001">
    <property type="protein sequence ID" value="OAP64217.1"/>
    <property type="molecule type" value="Genomic_DNA"/>
</dbReference>
<evidence type="ECO:0000313" key="5">
    <source>
        <dbReference type="EMBL" id="OAP64217.1"/>
    </source>
</evidence>
<sequence length="273" mass="28779">MAIPMSGTALVTGAASGIGREVVLTLARGGIGALALADVNGSGLSITEQLALQIAPKAQVRKFMVDIGNKEQVDDMLTWIVSNFGRLNYDLPIEEYDRICNVNARGTLLCMQAEIKAMLQQEPVQTLPYKTAHPPERGTIVNLASLAGVGGISQMGPYVASKHAVVGITRTAALEYARKGIRVNAICPAQISTPMITATLQGRGIDTNEKESAAYHANVAAKIPAGRYGYAEEVADVCVFLASGHSTFINGVTLNVDGGVMAATSFYQPVDDN</sequence>
<proteinExistence type="inferred from homology"/>
<dbReference type="GeneID" id="30004359"/>
<keyword evidence="6" id="KW-1185">Reference proteome</keyword>
<dbReference type="PANTHER" id="PTHR24321">
    <property type="entry name" value="DEHYDROGENASES, SHORT CHAIN"/>
    <property type="match status" value="1"/>
</dbReference>
<dbReference type="InterPro" id="IPR020904">
    <property type="entry name" value="Sc_DH/Rdtase_CS"/>
</dbReference>
<reference evidence="5 6" key="1">
    <citation type="submission" date="2016-04" db="EMBL/GenBank/DDBJ databases">
        <title>Draft genome of Fonsecaea erecta CBS 125763.</title>
        <authorList>
            <person name="Weiss V.A."/>
            <person name="Vicente V.A."/>
            <person name="Raittz R.T."/>
            <person name="Moreno L.F."/>
            <person name="De Souza E.M."/>
            <person name="Pedrosa F.O."/>
            <person name="Steffens M.B."/>
            <person name="Faoro H."/>
            <person name="Tadra-Sfeir M.Z."/>
            <person name="Najafzadeh M.J."/>
            <person name="Felipe M.S."/>
            <person name="Teixeira M."/>
            <person name="Sun J."/>
            <person name="Xi L."/>
            <person name="Gomes R."/>
            <person name="De Azevedo C.M."/>
            <person name="Salgado C.G."/>
            <person name="Da Silva M.B."/>
            <person name="Nascimento M.F."/>
            <person name="Queiroz-Telles F."/>
            <person name="Attili D.S."/>
            <person name="Gorbushina A."/>
        </authorList>
    </citation>
    <scope>NUCLEOTIDE SEQUENCE [LARGE SCALE GENOMIC DNA]</scope>
    <source>
        <strain evidence="5 6">CBS 125763</strain>
    </source>
</reference>
<dbReference type="PRINTS" id="PR00081">
    <property type="entry name" value="GDHRDH"/>
</dbReference>
<protein>
    <recommendedName>
        <fullName evidence="4">Ketoreductase (KR) domain-containing protein</fullName>
    </recommendedName>
</protein>
<keyword evidence="2" id="KW-0521">NADP</keyword>
<dbReference type="RefSeq" id="XP_018697584.1">
    <property type="nucleotide sequence ID" value="XM_018831705.1"/>
</dbReference>
<evidence type="ECO:0000256" key="2">
    <source>
        <dbReference type="ARBA" id="ARBA00022857"/>
    </source>
</evidence>
<dbReference type="InterPro" id="IPR013968">
    <property type="entry name" value="PKS_KR"/>
</dbReference>
<dbReference type="SUPFAM" id="SSF51735">
    <property type="entry name" value="NAD(P)-binding Rossmann-fold domains"/>
    <property type="match status" value="1"/>
</dbReference>